<dbReference type="PANTHER" id="PTHR33525">
    <property type="match status" value="1"/>
</dbReference>
<dbReference type="PROSITE" id="PS51833">
    <property type="entry name" value="HDOD"/>
    <property type="match status" value="1"/>
</dbReference>
<dbReference type="InterPro" id="IPR003607">
    <property type="entry name" value="HD/PDEase_dom"/>
</dbReference>
<reference evidence="2 3" key="1">
    <citation type="submission" date="2016-11" db="EMBL/GenBank/DDBJ databases">
        <title>Trade-off between light-utilization and light-protection in marine flavobacteria.</title>
        <authorList>
            <person name="Kumagai Y."/>
        </authorList>
    </citation>
    <scope>NUCLEOTIDE SEQUENCE [LARGE SCALE GENOMIC DNA]</scope>
    <source>
        <strain evidence="2 3">NBRC 107125</strain>
    </source>
</reference>
<organism evidence="2 3">
    <name type="scientific">Oceanicoccus sagamiensis</name>
    <dbReference type="NCBI Taxonomy" id="716816"/>
    <lineage>
        <taxon>Bacteria</taxon>
        <taxon>Pseudomonadati</taxon>
        <taxon>Pseudomonadota</taxon>
        <taxon>Gammaproteobacteria</taxon>
        <taxon>Cellvibrionales</taxon>
        <taxon>Spongiibacteraceae</taxon>
        <taxon>Oceanicoccus</taxon>
    </lineage>
</organism>
<proteinExistence type="predicted"/>
<name>A0A1X9NEB3_9GAMM</name>
<dbReference type="KEGG" id="osg:BST96_11970"/>
<gene>
    <name evidence="2" type="ORF">BST96_11970</name>
</gene>
<protein>
    <submittedName>
        <fullName evidence="2">Fis family transcriptional regulator</fullName>
    </submittedName>
</protein>
<dbReference type="InterPro" id="IPR013976">
    <property type="entry name" value="HDOD"/>
</dbReference>
<dbReference type="RefSeq" id="WP_085758933.1">
    <property type="nucleotide sequence ID" value="NZ_CP019343.1"/>
</dbReference>
<sequence length="335" mass="36929">MASLISRFRAVFGAKEAKPAHTISDGIEVVQPSTYSILTAQYGFYTTIIGNIDDKKPLTLPQKLVVSVVEKAMQEQDKRIKAVPRLPSIIPKLLQSLRNPKTSARDYVNIINKDPALSTAVLKLANSVYFNPIAKRVNSIETAVVKLGIEGLRSVLSAAVMQPVIQRKSSYYEQFGHKLWTHSLCCAVACELIAKQRGLEPYKAYLLGLVHDIGKITLFSELSNQFKANAKEEQPGYAAFAPLMQSTSEALSHTIAQDWSLPEEICSALQQQVNLTTGDPIGPYAHVLYQANLACEIYAICRKDDSQQAAAEQALEDMSLPADLFQQLDSLSMEL</sequence>
<dbReference type="AlphaFoldDB" id="A0A1X9NEB3"/>
<feature type="domain" description="HDOD" evidence="1">
    <location>
        <begin position="83"/>
        <end position="275"/>
    </location>
</feature>
<evidence type="ECO:0000259" key="1">
    <source>
        <dbReference type="PROSITE" id="PS51833"/>
    </source>
</evidence>
<dbReference type="SUPFAM" id="SSF109604">
    <property type="entry name" value="HD-domain/PDEase-like"/>
    <property type="match status" value="1"/>
</dbReference>
<dbReference type="InterPro" id="IPR052340">
    <property type="entry name" value="RNase_Y/CdgJ"/>
</dbReference>
<evidence type="ECO:0000313" key="2">
    <source>
        <dbReference type="EMBL" id="ARN74772.1"/>
    </source>
</evidence>
<keyword evidence="3" id="KW-1185">Reference proteome</keyword>
<dbReference type="CDD" id="cd00077">
    <property type="entry name" value="HDc"/>
    <property type="match status" value="1"/>
</dbReference>
<dbReference type="EMBL" id="CP019343">
    <property type="protein sequence ID" value="ARN74772.1"/>
    <property type="molecule type" value="Genomic_DNA"/>
</dbReference>
<evidence type="ECO:0000313" key="3">
    <source>
        <dbReference type="Proteomes" id="UP000193450"/>
    </source>
</evidence>
<dbReference type="PANTHER" id="PTHR33525:SF6">
    <property type="entry name" value="HDOD DOMAIN-CONTAINING PROTEIN"/>
    <property type="match status" value="1"/>
</dbReference>
<accession>A0A1X9NEB3</accession>
<dbReference type="Pfam" id="PF08668">
    <property type="entry name" value="HDOD"/>
    <property type="match status" value="1"/>
</dbReference>
<dbReference type="Proteomes" id="UP000193450">
    <property type="component" value="Chromosome"/>
</dbReference>
<dbReference type="OrthoDB" id="5848404at2"/>
<dbReference type="Gene3D" id="1.10.3210.10">
    <property type="entry name" value="Hypothetical protein af1432"/>
    <property type="match status" value="1"/>
</dbReference>
<dbReference type="STRING" id="716816.BST96_11970"/>